<reference evidence="5" key="1">
    <citation type="submission" date="2022-10" db="EMBL/GenBank/DDBJ databases">
        <title>Tapping the CABI collections for fungal endophytes: first genome assemblies for Collariella, Neodidymelliopsis, Ascochyta clinopodiicola, Didymella pomorum, Didymosphaeria variabile, Neocosmospora piperis and Neocucurbitaria cava.</title>
        <authorList>
            <person name="Hill R."/>
        </authorList>
    </citation>
    <scope>NUCLEOTIDE SEQUENCE</scope>
    <source>
        <strain evidence="5">IMI 355082</strain>
    </source>
</reference>
<dbReference type="InterPro" id="IPR045038">
    <property type="entry name" value="AIG2-like"/>
</dbReference>
<keyword evidence="6" id="KW-1185">Reference proteome</keyword>
<feature type="domain" description="Gamma-glutamylcyclotransferase AIG2-like" evidence="4">
    <location>
        <begin position="18"/>
        <end position="118"/>
    </location>
</feature>
<dbReference type="AlphaFoldDB" id="A0A9W8YRI3"/>
<evidence type="ECO:0000259" key="4">
    <source>
        <dbReference type="Pfam" id="PF06094"/>
    </source>
</evidence>
<dbReference type="SUPFAM" id="SSF110857">
    <property type="entry name" value="Gamma-glutamyl cyclotransferase-like"/>
    <property type="match status" value="1"/>
</dbReference>
<evidence type="ECO:0000313" key="5">
    <source>
        <dbReference type="EMBL" id="KAJ4388770.1"/>
    </source>
</evidence>
<dbReference type="EMBL" id="JAPEVB010000004">
    <property type="protein sequence ID" value="KAJ4388770.1"/>
    <property type="molecule type" value="Genomic_DNA"/>
</dbReference>
<dbReference type="Gene3D" id="3.10.490.10">
    <property type="entry name" value="Gamma-glutamyl cyclotransferase-like"/>
    <property type="match status" value="1"/>
</dbReference>
<dbReference type="OrthoDB" id="1044435at2759"/>
<proteinExistence type="inferred from homology"/>
<comment type="caution">
    <text evidence="5">The sequence shown here is derived from an EMBL/GenBank/DDBJ whole genome shotgun (WGS) entry which is preliminary data.</text>
</comment>
<comment type="similarity">
    <text evidence="1">Belongs to the gamma-glutamylcyclotransferase family.</text>
</comment>
<organism evidence="5 6">
    <name type="scientific">Gnomoniopsis smithogilvyi</name>
    <dbReference type="NCBI Taxonomy" id="1191159"/>
    <lineage>
        <taxon>Eukaryota</taxon>
        <taxon>Fungi</taxon>
        <taxon>Dikarya</taxon>
        <taxon>Ascomycota</taxon>
        <taxon>Pezizomycotina</taxon>
        <taxon>Sordariomycetes</taxon>
        <taxon>Sordariomycetidae</taxon>
        <taxon>Diaporthales</taxon>
        <taxon>Gnomoniaceae</taxon>
        <taxon>Gnomoniopsis</taxon>
    </lineage>
</organism>
<dbReference type="PANTHER" id="PTHR31544:SF2">
    <property type="entry name" value="AIG2-LIKE PROTEIN D"/>
    <property type="match status" value="1"/>
</dbReference>
<dbReference type="PANTHER" id="PTHR31544">
    <property type="entry name" value="AIG2-LIKE PROTEIN D"/>
    <property type="match status" value="1"/>
</dbReference>
<evidence type="ECO:0000256" key="1">
    <source>
        <dbReference type="ARBA" id="ARBA00008861"/>
    </source>
</evidence>
<keyword evidence="2" id="KW-0808">Transferase</keyword>
<evidence type="ECO:0000256" key="2">
    <source>
        <dbReference type="ARBA" id="ARBA00022679"/>
    </source>
</evidence>
<evidence type="ECO:0000256" key="3">
    <source>
        <dbReference type="ARBA" id="ARBA00030602"/>
    </source>
</evidence>
<dbReference type="InterPro" id="IPR013024">
    <property type="entry name" value="GGCT-like"/>
</dbReference>
<sequence length="182" mass="20668">MSSLEAQKAEIEETRTAFFYGTLMEPQVFYSVCYSDRDPSHDVKARHTFSPAVLHGYCRHRVRGADYPGMIEDPGHSVFGMIVSGITKSNLERLDFFEGSQYDRRVVRPVLLTKVGDEKGEGNVEGEQVITESYIFLAKDDLEFGEWDFAEFKRDKLKKWTRAGYVFEDCDPGDKATVSAAV</sequence>
<name>A0A9W8YRI3_9PEZI</name>
<gene>
    <name evidence="5" type="ORF">N0V93_006230</name>
</gene>
<dbReference type="InterPro" id="IPR036568">
    <property type="entry name" value="GGCT-like_sf"/>
</dbReference>
<dbReference type="Pfam" id="PF06094">
    <property type="entry name" value="GGACT"/>
    <property type="match status" value="1"/>
</dbReference>
<protein>
    <recommendedName>
        <fullName evidence="3">Putative gamma-glutamylcyclotransferase</fullName>
    </recommendedName>
</protein>
<dbReference type="InterPro" id="IPR009288">
    <property type="entry name" value="AIG2-like_dom"/>
</dbReference>
<accession>A0A9W8YRI3</accession>
<dbReference type="CDD" id="cd06661">
    <property type="entry name" value="GGCT_like"/>
    <property type="match status" value="1"/>
</dbReference>
<dbReference type="GO" id="GO:0016740">
    <property type="term" value="F:transferase activity"/>
    <property type="evidence" value="ECO:0007669"/>
    <property type="project" value="UniProtKB-KW"/>
</dbReference>
<evidence type="ECO:0000313" key="6">
    <source>
        <dbReference type="Proteomes" id="UP001140453"/>
    </source>
</evidence>
<dbReference type="Proteomes" id="UP001140453">
    <property type="component" value="Unassembled WGS sequence"/>
</dbReference>